<dbReference type="Gene3D" id="3.40.50.300">
    <property type="entry name" value="P-loop containing nucleotide triphosphate hydrolases"/>
    <property type="match status" value="1"/>
</dbReference>
<comment type="catalytic activity">
    <reaction evidence="1">
        <text>ATP + protein L-histidine = ADP + protein N-phospho-L-histidine.</text>
        <dbReference type="EC" id="2.7.13.3"/>
    </reaction>
</comment>
<dbReference type="PROSITE" id="PS50011">
    <property type="entry name" value="PROTEIN_KINASE_DOM"/>
    <property type="match status" value="1"/>
</dbReference>
<dbReference type="Pfam" id="PF00069">
    <property type="entry name" value="Pkinase"/>
    <property type="match status" value="1"/>
</dbReference>
<dbReference type="SUPFAM" id="SSF52540">
    <property type="entry name" value="P-loop containing nucleoside triphosphate hydrolases"/>
    <property type="match status" value="1"/>
</dbReference>
<sequence length="1772" mass="202583">MLEIIPGYQVIEEIYETAKIKILRAVHKVSGQRVVIKTISTEYPTIEEIQKLQHEYHILHSLDVAGVIRAQTLVRYKNKLALILEDFGGRSLADLNMFALPRHLFFKLSYQLIKVLQDIHAANIIHKDIKPKNILWNPQEETLKLIDFGIASQLTRGRQMLNPGNLLQGSLAYISPEQTGRMNREIDYRTDYYSLGITLYQLLTGFFPFHGQDDMEWIHHHIAKIAQSPCKVRPEIPKMLGEVVLKLIAKNAEERYQSIFGLQYDLQKCEILWAKGQDQEFQLGSKDISRIFRIPQKLYGRQPELESLRNAFHLIRSEKQNKALVLVRGSAGLGKTVLIHEMRKHLLEKKGYFILGKFYPLQKERPYSAISDALQQLVAALLREGEEKIEYWRQQIKRVLGDQGKIMTDLVPDLELLIGEQPRSPTFSAMKADKIFHHIFLNFFNLFARKDHPLVLMLDDLQWADQASLQLLQLLLEANHLQALLVIGTYPTQELEEKSPLRAFLQRTGSHPTTQELVLQRMDVEETNELIAATLFCPLQRSKELAQLVQEKTNGNPFFVHQFLAGLYQEKLLEFDTQQGIWDWDTEAIQLVEITDNVIELMIRKIRGLPTKTQQLLKKASCIGNEFSLDILTQLHESTYFQCMLDLDSAIKAGLIYPLKGGHLSCSLYQGEKFQQLEEFNIHYRFLHNRIHRAAYSLNNQESSEILHHKLGWLLQDSLTSGNEAKIYEIVQHFNLGSRFIESLQAKIDLAQLNLTAGRKAKASVAYESAEQFFRSGMKHLPADSWNQLYPVTFALHIELAESLYLQEKYNEAEFLFQQVFKKTKGLKEKGDIYTLQVALHLNSSQDEKALRIGLEGLKLFGIYIPEFPTDRELAEENLKMQRFMEGRTLASLLELPRIKADHQETGLKLLMIILSTSYFSRKDLFLFLVLRINEYTFQHGNGVFSAIGYSFYGVSLCLKGDIQGGKEWGQLALDLTAQADDSLVQNLVSIIWATCISPWHAPLQDSFTRLHQGDQSSKYRGSLTAVTYGRNYELLYRYFTGIPLSKVQEDIQQATQGQASYFFQLLTQVIKSLQGETLQKGHLSSQDFQEQQFIRTAAQATNPWLLNTYYLLKIRIAYMFGHYQEVIKLAEASTQLFEGGSHLGIFLIAEVYLFHALGLIALYPQQSQRKQESSRTFLGQLQQQLSQWTQQNPHNFQAKSLLIDAELAALQGGQLLAMDLYEEALQAADRENCLPEKALIAEQATAFYQKNNKERIANTYLQEAWYNYHLWENTAKTCELEEQNPHFKFRSPKDQQESMTLGTEAQSLDLMSVMKTAQVISGEIVLKSLLSKIMKILIENAGAESGCLLLSRKQNSAREEGEGCNLMQQFDTTQYYPEQRERSYPQSITDYVLRTQKLVILNDAVNEGAFREDPVVKAQKIKSILCLPISHRQRVMDVLYLENNLTTGAFTEDRFEVLRLLASQVAISIENAQLYQEMEQRVQARTLELDNSNKALVESLETLQKTQAQLIQSERLASLGSLVAGVAHEINTPLGIGITGSSSIEYQTQLIFDRLENNQLSRREMTEFLKDTIESASCILNNLTKAGELIAGFKQVAVDQSSELIRTFNLRQYVGEILLSLQPKLRKTRHLVQVEIPEDLEIHSYPGAFSQILTNLIMNSLIHGFEKMEQGEIIIKAHQIDQQLIFQYRDNGKGVDPRHQKQIFDPFFTTRRGQGGTGLGMHIVFNQITLKLDGKIQLSSKLGAGIAINITIPLISKELTHKLGSYVPTDQ</sequence>
<evidence type="ECO:0000256" key="1">
    <source>
        <dbReference type="ARBA" id="ARBA00000085"/>
    </source>
</evidence>
<organism evidence="6 7">
    <name type="scientific">SAR324 cluster bacterium</name>
    <dbReference type="NCBI Taxonomy" id="2024889"/>
    <lineage>
        <taxon>Bacteria</taxon>
        <taxon>Deltaproteobacteria</taxon>
        <taxon>SAR324 cluster</taxon>
    </lineage>
</organism>
<dbReference type="Pfam" id="PF02518">
    <property type="entry name" value="HATPase_c"/>
    <property type="match status" value="1"/>
</dbReference>
<dbReference type="InterPro" id="IPR003594">
    <property type="entry name" value="HATPase_dom"/>
</dbReference>
<dbReference type="InterPro" id="IPR004358">
    <property type="entry name" value="Sig_transdc_His_kin-like_C"/>
</dbReference>
<dbReference type="GO" id="GO:0000155">
    <property type="term" value="F:phosphorelay sensor kinase activity"/>
    <property type="evidence" value="ECO:0007669"/>
    <property type="project" value="InterPro"/>
</dbReference>
<dbReference type="SUPFAM" id="SSF56112">
    <property type="entry name" value="Protein kinase-like (PK-like)"/>
    <property type="match status" value="1"/>
</dbReference>
<evidence type="ECO:0000313" key="7">
    <source>
        <dbReference type="Proteomes" id="UP000218113"/>
    </source>
</evidence>
<dbReference type="SUPFAM" id="SSF48452">
    <property type="entry name" value="TPR-like"/>
    <property type="match status" value="1"/>
</dbReference>
<dbReference type="Pfam" id="PF25503">
    <property type="entry name" value="TPR_CHK1"/>
    <property type="match status" value="1"/>
</dbReference>
<evidence type="ECO:0000256" key="3">
    <source>
        <dbReference type="ARBA" id="ARBA00022553"/>
    </source>
</evidence>
<feature type="domain" description="Histidine kinase" evidence="5">
    <location>
        <begin position="1526"/>
        <end position="1757"/>
    </location>
</feature>
<keyword evidence="3" id="KW-0597">Phosphoprotein</keyword>
<dbReference type="InterPro" id="IPR005467">
    <property type="entry name" value="His_kinase_dom"/>
</dbReference>
<dbReference type="SUPFAM" id="SSF55781">
    <property type="entry name" value="GAF domain-like"/>
    <property type="match status" value="1"/>
</dbReference>
<dbReference type="InterPro" id="IPR041664">
    <property type="entry name" value="AAA_16"/>
</dbReference>
<evidence type="ECO:0000259" key="5">
    <source>
        <dbReference type="PROSITE" id="PS50109"/>
    </source>
</evidence>
<dbReference type="InterPro" id="IPR036890">
    <property type="entry name" value="HATPase_C_sf"/>
</dbReference>
<evidence type="ECO:0000259" key="4">
    <source>
        <dbReference type="PROSITE" id="PS50011"/>
    </source>
</evidence>
<dbReference type="Gene3D" id="3.30.565.10">
    <property type="entry name" value="Histidine kinase-like ATPase, C-terminal domain"/>
    <property type="match status" value="1"/>
</dbReference>
<proteinExistence type="predicted"/>
<dbReference type="Pfam" id="PF13191">
    <property type="entry name" value="AAA_16"/>
    <property type="match status" value="1"/>
</dbReference>
<dbReference type="EMBL" id="NVSR01000125">
    <property type="protein sequence ID" value="PCI24287.1"/>
    <property type="molecule type" value="Genomic_DNA"/>
</dbReference>
<dbReference type="SMART" id="SM00220">
    <property type="entry name" value="S_TKc"/>
    <property type="match status" value="1"/>
</dbReference>
<accession>A0A2A4SU43</accession>
<reference evidence="7" key="1">
    <citation type="submission" date="2017-08" db="EMBL/GenBank/DDBJ databases">
        <title>A dynamic microbial community with high functional redundancy inhabits the cold, oxic subseafloor aquifer.</title>
        <authorList>
            <person name="Tully B.J."/>
            <person name="Wheat C.G."/>
            <person name="Glazer B.T."/>
            <person name="Huber J.A."/>
        </authorList>
    </citation>
    <scope>NUCLEOTIDE SEQUENCE [LARGE SCALE GENOMIC DNA]</scope>
</reference>
<name>A0A2A4SU43_9DELT</name>
<evidence type="ECO:0000313" key="6">
    <source>
        <dbReference type="EMBL" id="PCI24287.1"/>
    </source>
</evidence>
<dbReference type="Gene3D" id="3.30.450.40">
    <property type="match status" value="1"/>
</dbReference>
<dbReference type="PANTHER" id="PTHR43642:SF1">
    <property type="entry name" value="HYBRID SIGNAL TRANSDUCTION HISTIDINE KINASE G"/>
    <property type="match status" value="1"/>
</dbReference>
<dbReference type="Gene3D" id="1.10.510.10">
    <property type="entry name" value="Transferase(Phosphotransferase) domain 1"/>
    <property type="match status" value="1"/>
</dbReference>
<dbReference type="InterPro" id="IPR011990">
    <property type="entry name" value="TPR-like_helical_dom_sf"/>
</dbReference>
<dbReference type="InterPro" id="IPR053159">
    <property type="entry name" value="Hybrid_Histidine_Kinase"/>
</dbReference>
<dbReference type="Gene3D" id="1.10.287.130">
    <property type="match status" value="1"/>
</dbReference>
<dbReference type="SUPFAM" id="SSF55874">
    <property type="entry name" value="ATPase domain of HSP90 chaperone/DNA topoisomerase II/histidine kinase"/>
    <property type="match status" value="1"/>
</dbReference>
<dbReference type="InterPro" id="IPR003018">
    <property type="entry name" value="GAF"/>
</dbReference>
<dbReference type="InterPro" id="IPR000719">
    <property type="entry name" value="Prot_kinase_dom"/>
</dbReference>
<dbReference type="Pfam" id="PF01590">
    <property type="entry name" value="GAF"/>
    <property type="match status" value="1"/>
</dbReference>
<gene>
    <name evidence="6" type="ORF">COB67_11775</name>
</gene>
<dbReference type="InterPro" id="IPR027417">
    <property type="entry name" value="P-loop_NTPase"/>
</dbReference>
<dbReference type="InterPro" id="IPR029016">
    <property type="entry name" value="GAF-like_dom_sf"/>
</dbReference>
<dbReference type="SMART" id="SM00065">
    <property type="entry name" value="GAF"/>
    <property type="match status" value="1"/>
</dbReference>
<dbReference type="PRINTS" id="PR00344">
    <property type="entry name" value="BCTRLSENSOR"/>
</dbReference>
<dbReference type="InterPro" id="IPR003661">
    <property type="entry name" value="HisK_dim/P_dom"/>
</dbReference>
<dbReference type="Gene3D" id="3.30.200.20">
    <property type="entry name" value="Phosphorylase Kinase, domain 1"/>
    <property type="match status" value="1"/>
</dbReference>
<dbReference type="InterPro" id="IPR011009">
    <property type="entry name" value="Kinase-like_dom_sf"/>
</dbReference>
<dbReference type="PANTHER" id="PTHR43642">
    <property type="entry name" value="HYBRID SIGNAL TRANSDUCTION HISTIDINE KINASE G"/>
    <property type="match status" value="1"/>
</dbReference>
<dbReference type="EC" id="2.7.13.3" evidence="2"/>
<comment type="caution">
    <text evidence="6">The sequence shown here is derived from an EMBL/GenBank/DDBJ whole genome shotgun (WGS) entry which is preliminary data.</text>
</comment>
<feature type="domain" description="Protein kinase" evidence="4">
    <location>
        <begin position="8"/>
        <end position="267"/>
    </location>
</feature>
<dbReference type="GO" id="GO:0005524">
    <property type="term" value="F:ATP binding"/>
    <property type="evidence" value="ECO:0007669"/>
    <property type="project" value="InterPro"/>
</dbReference>
<dbReference type="SMART" id="SM00387">
    <property type="entry name" value="HATPase_c"/>
    <property type="match status" value="1"/>
</dbReference>
<dbReference type="PROSITE" id="PS50109">
    <property type="entry name" value="HIS_KIN"/>
    <property type="match status" value="1"/>
</dbReference>
<protein>
    <recommendedName>
        <fullName evidence="2">histidine kinase</fullName>
        <ecNumber evidence="2">2.7.13.3</ecNumber>
    </recommendedName>
</protein>
<dbReference type="CDD" id="cd14014">
    <property type="entry name" value="STKc_PknB_like"/>
    <property type="match status" value="1"/>
</dbReference>
<dbReference type="Proteomes" id="UP000218113">
    <property type="component" value="Unassembled WGS sequence"/>
</dbReference>
<dbReference type="CDD" id="cd00082">
    <property type="entry name" value="HisKA"/>
    <property type="match status" value="1"/>
</dbReference>
<evidence type="ECO:0000256" key="2">
    <source>
        <dbReference type="ARBA" id="ARBA00012438"/>
    </source>
</evidence>